<keyword evidence="2" id="KW-1185">Reference proteome</keyword>
<sequence length="88" mass="10348">MRYADLVFETLLNASKDNRLEQINFPAELDTEHLFIKAKKEGKFWRISLQAKDEVGNLIVKAYNKLRESEGLVRDTYIDVLHFILYNS</sequence>
<evidence type="ECO:0000313" key="2">
    <source>
        <dbReference type="Proteomes" id="UP000202152"/>
    </source>
</evidence>
<evidence type="ECO:0000313" key="1">
    <source>
        <dbReference type="EMBL" id="ALG96832.1"/>
    </source>
</evidence>
<reference evidence="1 2" key="1">
    <citation type="journal article" date="2015" name="Environ. Microbiol.">
        <title>Novel viral genomes identified from six metagenomes reveal wide distribution of archaeal viruses and high viral diversity in terrestrial hot springs.</title>
        <authorList>
            <person name="Gudbergsdottir S.R."/>
            <person name="Menzel P."/>
            <person name="Krogh A."/>
            <person name="Young M."/>
            <person name="Peng X."/>
        </authorList>
    </citation>
    <scope>NUCLEOTIDE SEQUENCE [LARGE SCALE GENOMIC DNA]</scope>
    <source>
        <strain evidence="1 2">ABV3</strain>
    </source>
</reference>
<dbReference type="GeneID" id="26625110"/>
<organism evidence="1 2">
    <name type="scientific">Acidianus bottle-shaped virus 3 strain ABV3</name>
    <dbReference type="NCBI Taxonomy" id="1732174"/>
    <lineage>
        <taxon>Viruses</taxon>
        <taxon>Viruses incertae sedis</taxon>
        <taxon>Ampullaviridae</taxon>
        <taxon>Bottigliavirus</taxon>
        <taxon>Bottigliavirus krisuvikense</taxon>
        <taxon>Bottigliavirus ABV3</taxon>
    </lineage>
</organism>
<dbReference type="Proteomes" id="UP000202152">
    <property type="component" value="Segment"/>
</dbReference>
<accession>A0A0N9NXZ6</accession>
<proteinExistence type="predicted"/>
<dbReference type="RefSeq" id="YP_009197909.1">
    <property type="nucleotide sequence ID" value="NC_028787.1"/>
</dbReference>
<dbReference type="EMBL" id="KP282674">
    <property type="protein sequence ID" value="ALG96832.1"/>
    <property type="molecule type" value="Genomic_DNA"/>
</dbReference>
<name>A0A0N9NXZ6_9VIRU</name>
<protein>
    <submittedName>
        <fullName evidence="1">Uncharacterized protein</fullName>
    </submittedName>
</protein>
<dbReference type="KEGG" id="vg:26625110"/>